<dbReference type="PANTHER" id="PTHR34847:SF1">
    <property type="entry name" value="NODULATION PROTEIN U"/>
    <property type="match status" value="1"/>
</dbReference>
<keyword evidence="3" id="KW-1185">Reference proteome</keyword>
<dbReference type="EMBL" id="QFXE01000012">
    <property type="protein sequence ID" value="RDH85782.1"/>
    <property type="molecule type" value="Genomic_DNA"/>
</dbReference>
<evidence type="ECO:0000313" key="2">
    <source>
        <dbReference type="EMBL" id="RDH85782.1"/>
    </source>
</evidence>
<proteinExistence type="predicted"/>
<evidence type="ECO:0000259" key="1">
    <source>
        <dbReference type="Pfam" id="PF16861"/>
    </source>
</evidence>
<dbReference type="InterPro" id="IPR051338">
    <property type="entry name" value="NodU/CmcH_Carbamoyltrnsfr"/>
</dbReference>
<name>A0A370DLJ6_9GAMM</name>
<sequence length="185" mass="21751">MIIGDPRSKKMQSVMNLKIKYRESFRPFAPSVAHDRVSEFFEFDSDRHVSPYMLIVAPVHEDKRIPMSAEQQQLFGIEKLNVPRSEIPSITHVDYSARLQTVHPETNPRYYDLIKNFESKTGCPIVINTSFNVRGEPIVCTPEDAYRCFMRTEMDYLVIENHLMSKSEQPKWEKDDSWKDEFELD</sequence>
<comment type="caution">
    <text evidence="2">The sequence shown here is derived from an EMBL/GenBank/DDBJ whole genome shotgun (WGS) entry which is preliminary data.</text>
</comment>
<dbReference type="AlphaFoldDB" id="A0A370DLJ6"/>
<protein>
    <recommendedName>
        <fullName evidence="1">Carbamoyltransferase C-terminal domain-containing protein</fullName>
    </recommendedName>
</protein>
<dbReference type="Gene3D" id="3.90.870.20">
    <property type="entry name" value="Carbamoyltransferase, C-terminal domain"/>
    <property type="match status" value="1"/>
</dbReference>
<gene>
    <name evidence="2" type="ORF">DIZ78_10005</name>
</gene>
<dbReference type="InterPro" id="IPR031730">
    <property type="entry name" value="Carbam_trans_C"/>
</dbReference>
<feature type="domain" description="Carbamoyltransferase C-terminal" evidence="1">
    <location>
        <begin position="2"/>
        <end position="166"/>
    </location>
</feature>
<dbReference type="Pfam" id="PF16861">
    <property type="entry name" value="Carbam_trans_C"/>
    <property type="match status" value="1"/>
</dbReference>
<dbReference type="PANTHER" id="PTHR34847">
    <property type="entry name" value="NODULATION PROTEIN U"/>
    <property type="match status" value="1"/>
</dbReference>
<dbReference type="InterPro" id="IPR038152">
    <property type="entry name" value="Carbam_trans_C_sf"/>
</dbReference>
<dbReference type="Proteomes" id="UP000254771">
    <property type="component" value="Unassembled WGS sequence"/>
</dbReference>
<evidence type="ECO:0000313" key="3">
    <source>
        <dbReference type="Proteomes" id="UP000254771"/>
    </source>
</evidence>
<reference evidence="2 3" key="1">
    <citation type="journal article" date="2018" name="ISME J.">
        <title>Endosymbiont genomes yield clues of tubeworm success.</title>
        <authorList>
            <person name="Li Y."/>
            <person name="Liles M.R."/>
            <person name="Halanych K.M."/>
        </authorList>
    </citation>
    <scope>NUCLEOTIDE SEQUENCE [LARGE SCALE GENOMIC DNA]</scope>
    <source>
        <strain evidence="2">A1462</strain>
    </source>
</reference>
<organism evidence="2 3">
    <name type="scientific">endosymbiont of Escarpia spicata</name>
    <dbReference type="NCBI Taxonomy" id="2200908"/>
    <lineage>
        <taxon>Bacteria</taxon>
        <taxon>Pseudomonadati</taxon>
        <taxon>Pseudomonadota</taxon>
        <taxon>Gammaproteobacteria</taxon>
        <taxon>sulfur-oxidizing symbionts</taxon>
    </lineage>
</organism>
<accession>A0A370DLJ6</accession>